<dbReference type="AlphaFoldDB" id="A0A834K8R6"/>
<dbReference type="GO" id="GO:0016853">
    <property type="term" value="F:isomerase activity"/>
    <property type="evidence" value="ECO:0007669"/>
    <property type="project" value="UniProtKB-KW"/>
</dbReference>
<dbReference type="InterPro" id="IPR003960">
    <property type="entry name" value="ATPase_AAA_CS"/>
</dbReference>
<sequence>MSDMLSLNAAASRVTQLTREKEEKRAQERRRNLLHLVAAFLGEQGYTNSVDTLIKEAQLSRDIQICDNVDLEIILLEYSDYHYARFNKYPKLCKKIESTGKINHVHNTVNKRDRGGGKSHFKADDENGTSKNKVPSSKPTTNGVAIEESNFGITVMSIFPSENAPSKAIGYDFISDNERTLKPIGDLYPSGSEWREIAEVISREIVLRDLNVHWNDIKGLTKCKMLLKEATVYAIKYPALFNEKLGPWKGILLYGPPGTGKTMLAKAVATECRATFFNITSSSLISKWRGDSEKYVRVLTDLAKFYAPTIIFIDEIDWTTTNTDNDCSSMNSEPARRFRAELLARLDGLLSTENVNVTLLAATNVPWNLDAALLRRLEKRIFVDLPNYESRLEILRTYVESDLHVTEEFKSLLRDTEGYSCADLKLLCKEAWMNQLRPIFKSLEHKKIAPDEVQSNGVIVNIAHLVDAMTFVKPIVKYMKPRYIQWNKNFGSSTCEI</sequence>
<dbReference type="GO" id="GO:0005524">
    <property type="term" value="F:ATP binding"/>
    <property type="evidence" value="ECO:0007669"/>
    <property type="project" value="UniProtKB-KW"/>
</dbReference>
<keyword evidence="7" id="KW-0206">Cytoskeleton</keyword>
<dbReference type="GO" id="GO:0005874">
    <property type="term" value="C:microtubule"/>
    <property type="evidence" value="ECO:0007669"/>
    <property type="project" value="UniProtKB-KW"/>
</dbReference>
<keyword evidence="13" id="KW-1185">Reference proteome</keyword>
<evidence type="ECO:0000256" key="6">
    <source>
        <dbReference type="ARBA" id="ARBA00023054"/>
    </source>
</evidence>
<evidence type="ECO:0000256" key="8">
    <source>
        <dbReference type="ARBA" id="ARBA00023235"/>
    </source>
</evidence>
<evidence type="ECO:0000256" key="5">
    <source>
        <dbReference type="ARBA" id="ARBA00022840"/>
    </source>
</evidence>
<dbReference type="Proteomes" id="UP000617340">
    <property type="component" value="Unassembled WGS sequence"/>
</dbReference>
<evidence type="ECO:0000256" key="1">
    <source>
        <dbReference type="ARBA" id="ARBA00004647"/>
    </source>
</evidence>
<evidence type="ECO:0000256" key="3">
    <source>
        <dbReference type="ARBA" id="ARBA00022701"/>
    </source>
</evidence>
<evidence type="ECO:0000313" key="13">
    <source>
        <dbReference type="Proteomes" id="UP000617340"/>
    </source>
</evidence>
<dbReference type="PROSITE" id="PS00674">
    <property type="entry name" value="AAA"/>
    <property type="match status" value="1"/>
</dbReference>
<feature type="compositionally biased region" description="Basic and acidic residues" evidence="10">
    <location>
        <begin position="110"/>
        <end position="125"/>
    </location>
</feature>
<dbReference type="PROSITE" id="PS50896">
    <property type="entry name" value="LISH"/>
    <property type="match status" value="1"/>
</dbReference>
<dbReference type="SUPFAM" id="SSF52540">
    <property type="entry name" value="P-loop containing nucleoside triphosphate hydrolases"/>
    <property type="match status" value="1"/>
</dbReference>
<dbReference type="GO" id="GO:0000922">
    <property type="term" value="C:spindle pole"/>
    <property type="evidence" value="ECO:0007669"/>
    <property type="project" value="UniProtKB-SubCell"/>
</dbReference>
<comment type="subcellular location">
    <subcellularLocation>
        <location evidence="1">Cytoplasm</location>
        <location evidence="1">Cytoskeleton</location>
        <location evidence="1">Spindle pole</location>
    </subcellularLocation>
</comment>
<evidence type="ECO:0000256" key="2">
    <source>
        <dbReference type="ARBA" id="ARBA00022490"/>
    </source>
</evidence>
<dbReference type="InterPro" id="IPR003593">
    <property type="entry name" value="AAA+_ATPase"/>
</dbReference>
<keyword evidence="8" id="KW-0413">Isomerase</keyword>
<keyword evidence="6" id="KW-0175">Coiled coil</keyword>
<keyword evidence="5 9" id="KW-0067">ATP-binding</keyword>
<feature type="domain" description="AAA+ ATPase" evidence="11">
    <location>
        <begin position="247"/>
        <end position="387"/>
    </location>
</feature>
<dbReference type="InterPro" id="IPR003959">
    <property type="entry name" value="ATPase_AAA_core"/>
</dbReference>
<dbReference type="Pfam" id="PF00004">
    <property type="entry name" value="AAA"/>
    <property type="match status" value="1"/>
</dbReference>
<reference evidence="12" key="1">
    <citation type="journal article" date="2020" name="G3 (Bethesda)">
        <title>High-Quality Assemblies for Three Invasive Social Wasps from the &lt;i&gt;Vespula&lt;/i&gt; Genus.</title>
        <authorList>
            <person name="Harrop T.W.R."/>
            <person name="Guhlin J."/>
            <person name="McLaughlin G.M."/>
            <person name="Permina E."/>
            <person name="Stockwell P."/>
            <person name="Gilligan J."/>
            <person name="Le Lec M.F."/>
            <person name="Gruber M.A.M."/>
            <person name="Quinn O."/>
            <person name="Lovegrove M."/>
            <person name="Duncan E.J."/>
            <person name="Remnant E.J."/>
            <person name="Van Eeckhoven J."/>
            <person name="Graham B."/>
            <person name="Knapp R.A."/>
            <person name="Langford K.W."/>
            <person name="Kronenberg Z."/>
            <person name="Press M.O."/>
            <person name="Eacker S.M."/>
            <person name="Wilson-Rankin E.E."/>
            <person name="Purcell J."/>
            <person name="Lester P.J."/>
            <person name="Dearden P.K."/>
        </authorList>
    </citation>
    <scope>NUCLEOTIDE SEQUENCE</scope>
    <source>
        <strain evidence="12">Linc-1</strain>
    </source>
</reference>
<organism evidence="12 13">
    <name type="scientific">Vespula germanica</name>
    <name type="common">German yellow jacket</name>
    <name type="synonym">Paravespula germanica</name>
    <dbReference type="NCBI Taxonomy" id="30212"/>
    <lineage>
        <taxon>Eukaryota</taxon>
        <taxon>Metazoa</taxon>
        <taxon>Ecdysozoa</taxon>
        <taxon>Arthropoda</taxon>
        <taxon>Hexapoda</taxon>
        <taxon>Insecta</taxon>
        <taxon>Pterygota</taxon>
        <taxon>Neoptera</taxon>
        <taxon>Endopterygota</taxon>
        <taxon>Hymenoptera</taxon>
        <taxon>Apocrita</taxon>
        <taxon>Aculeata</taxon>
        <taxon>Vespoidea</taxon>
        <taxon>Vespidae</taxon>
        <taxon>Vespinae</taxon>
        <taxon>Vespula</taxon>
    </lineage>
</organism>
<dbReference type="GO" id="GO:0016887">
    <property type="term" value="F:ATP hydrolysis activity"/>
    <property type="evidence" value="ECO:0007669"/>
    <property type="project" value="InterPro"/>
</dbReference>
<dbReference type="InterPro" id="IPR006594">
    <property type="entry name" value="LisH"/>
</dbReference>
<dbReference type="Gene3D" id="1.10.8.60">
    <property type="match status" value="1"/>
</dbReference>
<dbReference type="InterPro" id="IPR050304">
    <property type="entry name" value="MT-severing_AAA_ATPase"/>
</dbReference>
<evidence type="ECO:0000259" key="11">
    <source>
        <dbReference type="SMART" id="SM00382"/>
    </source>
</evidence>
<accession>A0A834K8R6</accession>
<name>A0A834K8R6_VESGE</name>
<keyword evidence="2" id="KW-0963">Cytoplasm</keyword>
<dbReference type="Gene3D" id="3.40.50.300">
    <property type="entry name" value="P-loop containing nucleotide triphosphate hydrolases"/>
    <property type="match status" value="1"/>
</dbReference>
<dbReference type="Pfam" id="PF17862">
    <property type="entry name" value="AAA_lid_3"/>
    <property type="match status" value="1"/>
</dbReference>
<dbReference type="PANTHER" id="PTHR23074">
    <property type="entry name" value="AAA DOMAIN-CONTAINING"/>
    <property type="match status" value="1"/>
</dbReference>
<dbReference type="FunFam" id="3.40.50.300:FF:001025">
    <property type="entry name" value="ATPase family, AAA domain-containing 2B"/>
    <property type="match status" value="1"/>
</dbReference>
<evidence type="ECO:0000256" key="10">
    <source>
        <dbReference type="SAM" id="MobiDB-lite"/>
    </source>
</evidence>
<evidence type="ECO:0000256" key="4">
    <source>
        <dbReference type="ARBA" id="ARBA00022741"/>
    </source>
</evidence>
<comment type="similarity">
    <text evidence="9">Belongs to the AAA ATPase family.</text>
</comment>
<feature type="compositionally biased region" description="Polar residues" evidence="10">
    <location>
        <begin position="129"/>
        <end position="143"/>
    </location>
</feature>
<protein>
    <recommendedName>
        <fullName evidence="11">AAA+ ATPase domain-containing protein</fullName>
    </recommendedName>
</protein>
<evidence type="ECO:0000313" key="12">
    <source>
        <dbReference type="EMBL" id="KAF7401276.1"/>
    </source>
</evidence>
<dbReference type="SMART" id="SM00667">
    <property type="entry name" value="LisH"/>
    <property type="match status" value="1"/>
</dbReference>
<feature type="region of interest" description="Disordered" evidence="10">
    <location>
        <begin position="107"/>
        <end position="143"/>
    </location>
</feature>
<evidence type="ECO:0000256" key="7">
    <source>
        <dbReference type="ARBA" id="ARBA00023212"/>
    </source>
</evidence>
<dbReference type="SMART" id="SM00382">
    <property type="entry name" value="AAA"/>
    <property type="match status" value="1"/>
</dbReference>
<dbReference type="PANTHER" id="PTHR23074:SF78">
    <property type="entry name" value="KATANIN P60 ATPASE-CONTAINING SUBUNIT A-LIKE 2"/>
    <property type="match status" value="1"/>
</dbReference>
<keyword evidence="3" id="KW-0493">Microtubule</keyword>
<dbReference type="InterPro" id="IPR041569">
    <property type="entry name" value="AAA_lid_3"/>
</dbReference>
<dbReference type="InterPro" id="IPR027417">
    <property type="entry name" value="P-loop_NTPase"/>
</dbReference>
<keyword evidence="4 9" id="KW-0547">Nucleotide-binding</keyword>
<gene>
    <name evidence="12" type="ORF">HZH68_007096</name>
</gene>
<dbReference type="EMBL" id="JACSDZ010000006">
    <property type="protein sequence ID" value="KAF7401276.1"/>
    <property type="molecule type" value="Genomic_DNA"/>
</dbReference>
<comment type="caution">
    <text evidence="12">The sequence shown here is derived from an EMBL/GenBank/DDBJ whole genome shotgun (WGS) entry which is preliminary data.</text>
</comment>
<proteinExistence type="inferred from homology"/>
<evidence type="ECO:0000256" key="9">
    <source>
        <dbReference type="RuleBase" id="RU003651"/>
    </source>
</evidence>